<proteinExistence type="inferred from homology"/>
<keyword evidence="4 7" id="KW-0472">Membrane</keyword>
<feature type="transmembrane region" description="Helical" evidence="7">
    <location>
        <begin position="34"/>
        <end position="53"/>
    </location>
</feature>
<dbReference type="HOGENOM" id="CLU_028200_12_8_1"/>
<dbReference type="InterPro" id="IPR052337">
    <property type="entry name" value="SAT4-like"/>
</dbReference>
<feature type="transmembrane region" description="Helical" evidence="7">
    <location>
        <begin position="226"/>
        <end position="250"/>
    </location>
</feature>
<dbReference type="EMBL" id="KL648039">
    <property type="protein sequence ID" value="KEY72658.1"/>
    <property type="molecule type" value="Genomic_DNA"/>
</dbReference>
<dbReference type="PANTHER" id="PTHR33048:SF158">
    <property type="entry name" value="MEMBRANE PROTEIN PTH11-LIKE, PUTATIVE-RELATED"/>
    <property type="match status" value="1"/>
</dbReference>
<feature type="domain" description="Rhodopsin" evidence="8">
    <location>
        <begin position="49"/>
        <end position="296"/>
    </location>
</feature>
<feature type="transmembrane region" description="Helical" evidence="7">
    <location>
        <begin position="65"/>
        <end position="87"/>
    </location>
</feature>
<comment type="subcellular location">
    <subcellularLocation>
        <location evidence="1">Membrane</location>
        <topology evidence="1">Multi-pass membrane protein</topology>
    </subcellularLocation>
</comment>
<feature type="compositionally biased region" description="Polar residues" evidence="6">
    <location>
        <begin position="398"/>
        <end position="415"/>
    </location>
</feature>
<evidence type="ECO:0000313" key="10">
    <source>
        <dbReference type="Proteomes" id="UP000028045"/>
    </source>
</evidence>
<accession>A0A084B529</accession>
<keyword evidence="10" id="KW-1185">Reference proteome</keyword>
<evidence type="ECO:0000256" key="2">
    <source>
        <dbReference type="ARBA" id="ARBA00022692"/>
    </source>
</evidence>
<feature type="transmembrane region" description="Helical" evidence="7">
    <location>
        <begin position="270"/>
        <end position="295"/>
    </location>
</feature>
<feature type="transmembrane region" description="Helical" evidence="7">
    <location>
        <begin position="146"/>
        <end position="168"/>
    </location>
</feature>
<dbReference type="InterPro" id="IPR049326">
    <property type="entry name" value="Rhodopsin_dom_fungi"/>
</dbReference>
<evidence type="ECO:0000256" key="6">
    <source>
        <dbReference type="SAM" id="MobiDB-lite"/>
    </source>
</evidence>
<evidence type="ECO:0000256" key="4">
    <source>
        <dbReference type="ARBA" id="ARBA00023136"/>
    </source>
</evidence>
<evidence type="ECO:0000256" key="3">
    <source>
        <dbReference type="ARBA" id="ARBA00022989"/>
    </source>
</evidence>
<gene>
    <name evidence="9" type="ORF">S7711_09158</name>
</gene>
<dbReference type="GO" id="GO:0016020">
    <property type="term" value="C:membrane"/>
    <property type="evidence" value="ECO:0007669"/>
    <property type="project" value="UniProtKB-SubCell"/>
</dbReference>
<feature type="transmembrane region" description="Helical" evidence="7">
    <location>
        <begin position="107"/>
        <end position="134"/>
    </location>
</feature>
<name>A0A084B529_STACB</name>
<dbReference type="AlphaFoldDB" id="A0A084B529"/>
<sequence>MDFLDPTRTPLREAPPGYDNNLVDAPSQSWMPRLSIYITLPVTAVFVALRLYARFSLRYRLGWDDYLCIAAMAASASLCGVMLSQQLDDMYGRHYWNVPLSAITKELMEGTCAITAAYCWAAALTKFSLFALFLRLFSPLPRIRAMIWAGIVLTAVSYTTLFAAWLAYSVPSNGNWTDPTFFASVGEATPAVSVALSAVSILTDFYVLAVPLLAVSGLNLTKGRKIGVSALFATGLLACAFCVAGLPPRISNYRATNVYLEPDPFWTSMPAYGLAVAEINLGIICACIPVSVPLFKGLTAKVTTTGSSWRRYLHNYRGSSDASESTKAARGADGSLPKVPKGNLKTLFSMINKAGDGSYASKPQQGITVTRATDIELAPYSELRSIDMDYHAYLSPEQKGSQPTRASDTSNSGRR</sequence>
<comment type="similarity">
    <text evidence="5">Belongs to the SAT4 family.</text>
</comment>
<dbReference type="Pfam" id="PF20684">
    <property type="entry name" value="Fung_rhodopsin"/>
    <property type="match status" value="1"/>
</dbReference>
<keyword evidence="2 7" id="KW-0812">Transmembrane</keyword>
<feature type="region of interest" description="Disordered" evidence="6">
    <location>
        <begin position="391"/>
        <end position="415"/>
    </location>
</feature>
<evidence type="ECO:0000256" key="5">
    <source>
        <dbReference type="ARBA" id="ARBA00038359"/>
    </source>
</evidence>
<protein>
    <recommendedName>
        <fullName evidence="8">Rhodopsin domain-containing protein</fullName>
    </recommendedName>
</protein>
<dbReference type="Proteomes" id="UP000028045">
    <property type="component" value="Unassembled WGS sequence"/>
</dbReference>
<keyword evidence="3 7" id="KW-1133">Transmembrane helix</keyword>
<evidence type="ECO:0000259" key="8">
    <source>
        <dbReference type="Pfam" id="PF20684"/>
    </source>
</evidence>
<evidence type="ECO:0000256" key="1">
    <source>
        <dbReference type="ARBA" id="ARBA00004141"/>
    </source>
</evidence>
<organism evidence="9 10">
    <name type="scientific">Stachybotrys chartarum (strain CBS 109288 / IBT 7711)</name>
    <name type="common">Toxic black mold</name>
    <name type="synonym">Stilbospora chartarum</name>
    <dbReference type="NCBI Taxonomy" id="1280523"/>
    <lineage>
        <taxon>Eukaryota</taxon>
        <taxon>Fungi</taxon>
        <taxon>Dikarya</taxon>
        <taxon>Ascomycota</taxon>
        <taxon>Pezizomycotina</taxon>
        <taxon>Sordariomycetes</taxon>
        <taxon>Hypocreomycetidae</taxon>
        <taxon>Hypocreales</taxon>
        <taxon>Stachybotryaceae</taxon>
        <taxon>Stachybotrys</taxon>
    </lineage>
</organism>
<feature type="transmembrane region" description="Helical" evidence="7">
    <location>
        <begin position="188"/>
        <end position="214"/>
    </location>
</feature>
<dbReference type="PANTHER" id="PTHR33048">
    <property type="entry name" value="PTH11-LIKE INTEGRAL MEMBRANE PROTEIN (AFU_ORTHOLOGUE AFUA_5G11245)"/>
    <property type="match status" value="1"/>
</dbReference>
<reference evidence="9 10" key="1">
    <citation type="journal article" date="2014" name="BMC Genomics">
        <title>Comparative genome sequencing reveals chemotype-specific gene clusters in the toxigenic black mold Stachybotrys.</title>
        <authorList>
            <person name="Semeiks J."/>
            <person name="Borek D."/>
            <person name="Otwinowski Z."/>
            <person name="Grishin N.V."/>
        </authorList>
    </citation>
    <scope>NUCLEOTIDE SEQUENCE [LARGE SCALE GENOMIC DNA]</scope>
    <source>
        <strain evidence="10">CBS 109288 / IBT 7711</strain>
    </source>
</reference>
<evidence type="ECO:0000313" key="9">
    <source>
        <dbReference type="EMBL" id="KEY72658.1"/>
    </source>
</evidence>
<evidence type="ECO:0000256" key="7">
    <source>
        <dbReference type="SAM" id="Phobius"/>
    </source>
</evidence>
<dbReference type="OrthoDB" id="5144281at2759"/>